<dbReference type="EMBL" id="JACSQV010000002">
    <property type="protein sequence ID" value="MBD7917535.1"/>
    <property type="molecule type" value="Genomic_DNA"/>
</dbReference>
<dbReference type="PIRSF" id="PIRSF000774">
    <property type="entry name" value="RpoN"/>
    <property type="match status" value="1"/>
</dbReference>
<dbReference type="PROSITE" id="PS00718">
    <property type="entry name" value="SIGMA54_2"/>
    <property type="match status" value="1"/>
</dbReference>
<evidence type="ECO:0000256" key="1">
    <source>
        <dbReference type="ARBA" id="ARBA00008798"/>
    </source>
</evidence>
<keyword evidence="5" id="KW-0805">Transcription regulation</keyword>
<dbReference type="PRINTS" id="PR00045">
    <property type="entry name" value="SIGMA54FCT"/>
</dbReference>
<dbReference type="Gene3D" id="1.10.10.60">
    <property type="entry name" value="Homeodomain-like"/>
    <property type="match status" value="1"/>
</dbReference>
<dbReference type="PANTHER" id="PTHR32248:SF4">
    <property type="entry name" value="RNA POLYMERASE SIGMA-54 FACTOR"/>
    <property type="match status" value="1"/>
</dbReference>
<keyword evidence="3" id="KW-0808">Transferase</keyword>
<keyword evidence="8" id="KW-0804">Transcription</keyword>
<evidence type="ECO:0008006" key="14">
    <source>
        <dbReference type="Google" id="ProtNLM"/>
    </source>
</evidence>
<dbReference type="Proteomes" id="UP000604241">
    <property type="component" value="Unassembled WGS sequence"/>
</dbReference>
<comment type="caution">
    <text evidence="12">The sequence shown here is derived from an EMBL/GenBank/DDBJ whole genome shotgun (WGS) entry which is preliminary data.</text>
</comment>
<evidence type="ECO:0000256" key="6">
    <source>
        <dbReference type="ARBA" id="ARBA00023082"/>
    </source>
</evidence>
<evidence type="ECO:0000256" key="3">
    <source>
        <dbReference type="ARBA" id="ARBA00022679"/>
    </source>
</evidence>
<evidence type="ECO:0000259" key="11">
    <source>
        <dbReference type="Pfam" id="PF04963"/>
    </source>
</evidence>
<keyword evidence="13" id="KW-1185">Reference proteome</keyword>
<dbReference type="Pfam" id="PF04552">
    <property type="entry name" value="Sigma54_DBD"/>
    <property type="match status" value="1"/>
</dbReference>
<evidence type="ECO:0000256" key="8">
    <source>
        <dbReference type="ARBA" id="ARBA00023163"/>
    </source>
</evidence>
<keyword evidence="2" id="KW-0240">DNA-directed RNA polymerase</keyword>
<evidence type="ECO:0000256" key="5">
    <source>
        <dbReference type="ARBA" id="ARBA00023015"/>
    </source>
</evidence>
<accession>A0ABR8QAU5</accession>
<dbReference type="CDD" id="cd00093">
    <property type="entry name" value="HTH_XRE"/>
    <property type="match status" value="1"/>
</dbReference>
<dbReference type="PANTHER" id="PTHR32248">
    <property type="entry name" value="RNA POLYMERASE SIGMA-54 FACTOR"/>
    <property type="match status" value="1"/>
</dbReference>
<evidence type="ECO:0000256" key="4">
    <source>
        <dbReference type="ARBA" id="ARBA00022695"/>
    </source>
</evidence>
<evidence type="ECO:0000256" key="7">
    <source>
        <dbReference type="ARBA" id="ARBA00023125"/>
    </source>
</evidence>
<dbReference type="InterPro" id="IPR007046">
    <property type="entry name" value="RNA_pol_sigma_54_core-bd"/>
</dbReference>
<feature type="domain" description="RNA polymerase sigma factor 54 DNA-binding" evidence="10">
    <location>
        <begin position="274"/>
        <end position="408"/>
    </location>
</feature>
<reference evidence="12 13" key="1">
    <citation type="submission" date="2020-08" db="EMBL/GenBank/DDBJ databases">
        <title>A Genomic Blueprint of the Chicken Gut Microbiome.</title>
        <authorList>
            <person name="Gilroy R."/>
            <person name="Ravi A."/>
            <person name="Getino M."/>
            <person name="Pursley I."/>
            <person name="Horton D.L."/>
            <person name="Alikhan N.-F."/>
            <person name="Baker D."/>
            <person name="Gharbi K."/>
            <person name="Hall N."/>
            <person name="Watson M."/>
            <person name="Adriaenssens E.M."/>
            <person name="Foster-Nyarko E."/>
            <person name="Jarju S."/>
            <person name="Secka A."/>
            <person name="Antonio M."/>
            <person name="Oren A."/>
            <person name="Chaudhuri R."/>
            <person name="La Ragione R.M."/>
            <person name="Hildebrand F."/>
            <person name="Pallen M.J."/>
        </authorList>
    </citation>
    <scope>NUCLEOTIDE SEQUENCE [LARGE SCALE GENOMIC DNA]</scope>
    <source>
        <strain evidence="12 13">Sa3CUA2</strain>
    </source>
</reference>
<keyword evidence="6" id="KW-0731">Sigma factor</keyword>
<dbReference type="InterPro" id="IPR007634">
    <property type="entry name" value="RNA_pol_sigma_54_DNA-bd"/>
</dbReference>
<proteinExistence type="inferred from homology"/>
<keyword evidence="4" id="KW-0548">Nucleotidyltransferase</keyword>
<evidence type="ECO:0000256" key="9">
    <source>
        <dbReference type="SAM" id="MobiDB-lite"/>
    </source>
</evidence>
<feature type="domain" description="RNA polymerase sigma factor 54 core-binding" evidence="11">
    <location>
        <begin position="135"/>
        <end position="245"/>
    </location>
</feature>
<dbReference type="Pfam" id="PF04963">
    <property type="entry name" value="Sigma54_CBD"/>
    <property type="match status" value="1"/>
</dbReference>
<evidence type="ECO:0000313" key="13">
    <source>
        <dbReference type="Proteomes" id="UP000604241"/>
    </source>
</evidence>
<dbReference type="InterPro" id="IPR000394">
    <property type="entry name" value="RNA_pol_sigma_54"/>
</dbReference>
<keyword evidence="7" id="KW-0238">DNA-binding</keyword>
<feature type="compositionally biased region" description="Basic and acidic residues" evidence="9">
    <location>
        <begin position="81"/>
        <end position="92"/>
    </location>
</feature>
<evidence type="ECO:0000256" key="2">
    <source>
        <dbReference type="ARBA" id="ARBA00022478"/>
    </source>
</evidence>
<comment type="similarity">
    <text evidence="1">Belongs to the sigma-54 factor family.</text>
</comment>
<name>A0ABR8QAU5_9CELL</name>
<evidence type="ECO:0000313" key="12">
    <source>
        <dbReference type="EMBL" id="MBD7917535.1"/>
    </source>
</evidence>
<organism evidence="12 13">
    <name type="scientific">Cellulomonas avistercoris</name>
    <dbReference type="NCBI Taxonomy" id="2762242"/>
    <lineage>
        <taxon>Bacteria</taxon>
        <taxon>Bacillati</taxon>
        <taxon>Actinomycetota</taxon>
        <taxon>Actinomycetes</taxon>
        <taxon>Micrococcales</taxon>
        <taxon>Cellulomonadaceae</taxon>
        <taxon>Cellulomonas</taxon>
    </lineage>
</organism>
<dbReference type="RefSeq" id="WP_191780674.1">
    <property type="nucleotide sequence ID" value="NZ_JACSQV010000002.1"/>
</dbReference>
<gene>
    <name evidence="12" type="ORF">H9657_04480</name>
</gene>
<dbReference type="InterPro" id="IPR001387">
    <property type="entry name" value="Cro/C1-type_HTH"/>
</dbReference>
<evidence type="ECO:0000259" key="10">
    <source>
        <dbReference type="Pfam" id="PF04552"/>
    </source>
</evidence>
<sequence length="411" mass="42751">MEPVHGPATEHGLEQHATLTTVARQLLDVLAATQADVDADVEARVADNPALVRGTPRRCRWCASPLRRGRCPTCSGSGADLRSRDPAAPADERDRVRLDARALVPPGAEGDVDAAVALLDDRGLLPPDAPDPPAPRLAAALAAVRTVAPPGTAERGLHASLVAQAGWHVRHGAPDLVLVLVRDHLARIGTPDLARHVGASPAALEAAMHVVRRLTPAPLPRGASDGPATPPDVVVREVDGRLVVDALGPDDLGIGLDDELTALPLEDAAAAWRDAHVAAARQLVYLLGRRADTLRRVTAVAVDVQEGFVRHGPSAHRPLTRAQVAARLGLHASTVSRVVAGAVVALPGPRVLPLADLFGTSHAARDAVAALFASDDPPATDAEAAERLAARGIRVARRTVAKYRAAASTAP</sequence>
<protein>
    <recommendedName>
        <fullName evidence="14">RNA polymerase sigma-54 factor</fullName>
    </recommendedName>
</protein>
<feature type="region of interest" description="Disordered" evidence="9">
    <location>
        <begin position="71"/>
        <end position="92"/>
    </location>
</feature>
<dbReference type="PROSITE" id="PS50044">
    <property type="entry name" value="SIGMA54_3"/>
    <property type="match status" value="1"/>
</dbReference>